<sequence>MPKPPEYMFACEFERISPGKKDLHLPSGKILSEDVFISGALTERSLNKMQKRVFMRVADATGVFIVSAPEKSPVAESLLSLKVPSFVSVYGRLSSGYYEGRLHPLIIPYAAKEISSEVRDSLVTETAKRTVQRIKGSGRPASDIIPVLNSAKLMLGTVRERAGSDTVLPFVSSADGASTQAQAIGADDASLRDEVIIPIIKAGSGKKGIIMDELFNKCRAANIPDDRARSILKEMLTEGDCYMPPGGYLKLL</sequence>
<name>A0A9E7TJS2_9EURY</name>
<dbReference type="Proteomes" id="UP001060368">
    <property type="component" value="Chromosome"/>
</dbReference>
<accession>A0A9E7TJS2</accession>
<dbReference type="AlphaFoldDB" id="A0A9E7TJS2"/>
<evidence type="ECO:0000313" key="2">
    <source>
        <dbReference type="Proteomes" id="UP001060368"/>
    </source>
</evidence>
<dbReference type="EMBL" id="CP096115">
    <property type="protein sequence ID" value="UUX92114.1"/>
    <property type="molecule type" value="Genomic_DNA"/>
</dbReference>
<gene>
    <name evidence="1" type="ORF">L6E24_12230</name>
</gene>
<dbReference type="RefSeq" id="WP_257742266.1">
    <property type="nucleotide sequence ID" value="NZ_CP096115.1"/>
</dbReference>
<organism evidence="1 2">
    <name type="scientific">Methanoplanus endosymbiosus</name>
    <dbReference type="NCBI Taxonomy" id="33865"/>
    <lineage>
        <taxon>Archaea</taxon>
        <taxon>Methanobacteriati</taxon>
        <taxon>Methanobacteriota</taxon>
        <taxon>Stenosarchaea group</taxon>
        <taxon>Methanomicrobia</taxon>
        <taxon>Methanomicrobiales</taxon>
        <taxon>Methanomicrobiaceae</taxon>
        <taxon>Methanoplanus</taxon>
    </lineage>
</organism>
<evidence type="ECO:0000313" key="1">
    <source>
        <dbReference type="EMBL" id="UUX92114.1"/>
    </source>
</evidence>
<reference evidence="1" key="1">
    <citation type="submission" date="2022-04" db="EMBL/GenBank/DDBJ databases">
        <title>Complete genome of Methanoplanus endosymbiosus DSM 3599.</title>
        <authorList>
            <person name="Chen S.-C."/>
            <person name="You Y.-T."/>
            <person name="Zhou Y.-Z."/>
            <person name="Lai M.-C."/>
        </authorList>
    </citation>
    <scope>NUCLEOTIDE SEQUENCE</scope>
    <source>
        <strain evidence="1">DSM 3599</strain>
    </source>
</reference>
<dbReference type="GeneID" id="74308482"/>
<keyword evidence="2" id="KW-1185">Reference proteome</keyword>
<dbReference type="KEGG" id="mend:L6E24_12230"/>
<proteinExistence type="predicted"/>
<protein>
    <submittedName>
        <fullName evidence="1">Uncharacterized protein</fullName>
    </submittedName>
</protein>